<dbReference type="Proteomes" id="UP000240572">
    <property type="component" value="Unassembled WGS sequence"/>
</dbReference>
<evidence type="ECO:0000313" key="1">
    <source>
        <dbReference type="EMBL" id="PSK91252.1"/>
    </source>
</evidence>
<evidence type="ECO:0000313" key="2">
    <source>
        <dbReference type="Proteomes" id="UP000240572"/>
    </source>
</evidence>
<name>A0A2P8D211_9BACT</name>
<reference evidence="1 2" key="1">
    <citation type="submission" date="2018-03" db="EMBL/GenBank/DDBJ databases">
        <title>Genomic Encyclopedia of Type Strains, Phase III (KMG-III): the genomes of soil and plant-associated and newly described type strains.</title>
        <authorList>
            <person name="Whitman W."/>
        </authorList>
    </citation>
    <scope>NUCLEOTIDE SEQUENCE [LARGE SCALE GENOMIC DNA]</scope>
    <source>
        <strain evidence="1 2">CGMCC 1.12700</strain>
    </source>
</reference>
<dbReference type="EMBL" id="PYGD01000006">
    <property type="protein sequence ID" value="PSK91252.1"/>
    <property type="molecule type" value="Genomic_DNA"/>
</dbReference>
<proteinExistence type="predicted"/>
<sequence>MKTANWCSVCKANGERAIAALHENNKDGTYQFVMNDISSPETAKKSAPEIEKLGLTQAMEPYMATGVVYLFDAQTKKPINQLIMALSNEDIARAMAYFKQGK</sequence>
<gene>
    <name evidence="1" type="ORF">B0I18_106264</name>
</gene>
<accession>A0A2P8D211</accession>
<organism evidence="1 2">
    <name type="scientific">Taibaiella chishuiensis</name>
    <dbReference type="NCBI Taxonomy" id="1434707"/>
    <lineage>
        <taxon>Bacteria</taxon>
        <taxon>Pseudomonadati</taxon>
        <taxon>Bacteroidota</taxon>
        <taxon>Chitinophagia</taxon>
        <taxon>Chitinophagales</taxon>
        <taxon>Chitinophagaceae</taxon>
        <taxon>Taibaiella</taxon>
    </lineage>
</organism>
<evidence type="ECO:0008006" key="3">
    <source>
        <dbReference type="Google" id="ProtNLM"/>
    </source>
</evidence>
<keyword evidence="2" id="KW-1185">Reference proteome</keyword>
<protein>
    <recommendedName>
        <fullName evidence="3">Thioredoxin-like protein</fullName>
    </recommendedName>
</protein>
<dbReference type="AlphaFoldDB" id="A0A2P8D211"/>
<comment type="caution">
    <text evidence="1">The sequence shown here is derived from an EMBL/GenBank/DDBJ whole genome shotgun (WGS) entry which is preliminary data.</text>
</comment>